<dbReference type="GO" id="GO:0008488">
    <property type="term" value="F:gamma-glutamyl carboxylase activity"/>
    <property type="evidence" value="ECO:0007669"/>
    <property type="project" value="InterPro"/>
</dbReference>
<dbReference type="Pfam" id="PF05090">
    <property type="entry name" value="HTTM"/>
    <property type="match status" value="1"/>
</dbReference>
<name>A0A0L7LUG2_OPEBR</name>
<dbReference type="InterPro" id="IPR053935">
    <property type="entry name" value="VKGC_lumenal_dom"/>
</dbReference>
<dbReference type="GO" id="GO:0019842">
    <property type="term" value="F:vitamin binding"/>
    <property type="evidence" value="ECO:0007669"/>
    <property type="project" value="TreeGrafter"/>
</dbReference>
<dbReference type="InterPro" id="IPR007782">
    <property type="entry name" value="VKG_COase"/>
</dbReference>
<keyword evidence="1" id="KW-0472">Membrane</keyword>
<dbReference type="STRING" id="104452.A0A0L7LUG2"/>
<feature type="transmembrane region" description="Helical" evidence="1">
    <location>
        <begin position="17"/>
        <end position="36"/>
    </location>
</feature>
<dbReference type="PANTHER" id="PTHR12639">
    <property type="entry name" value="VITAMIN K-DEPENDENT GAMMA-CARBOXYLASE"/>
    <property type="match status" value="1"/>
</dbReference>
<feature type="domain" description="Vitamin K-dependent gamma-carboxylase lumenal" evidence="3">
    <location>
        <begin position="221"/>
        <end position="379"/>
    </location>
</feature>
<feature type="transmembrane region" description="Helical" evidence="1">
    <location>
        <begin position="223"/>
        <end position="240"/>
    </location>
</feature>
<keyword evidence="5" id="KW-1185">Reference proteome</keyword>
<feature type="transmembrane region" description="Helical" evidence="1">
    <location>
        <begin position="86"/>
        <end position="107"/>
    </location>
</feature>
<accession>A0A0L7LUG2</accession>
<reference evidence="4 5" key="1">
    <citation type="journal article" date="2015" name="Genome Biol. Evol.">
        <title>The genome of winter moth (Operophtera brumata) provides a genomic perspective on sexual dimorphism and phenology.</title>
        <authorList>
            <person name="Derks M.F."/>
            <person name="Smit S."/>
            <person name="Salis L."/>
            <person name="Schijlen E."/>
            <person name="Bossers A."/>
            <person name="Mateman C."/>
            <person name="Pijl A.S."/>
            <person name="de Ridder D."/>
            <person name="Groenen M.A."/>
            <person name="Visser M.E."/>
            <person name="Megens H.J."/>
        </authorList>
    </citation>
    <scope>NUCLEOTIDE SEQUENCE [LARGE SCALE GENOMIC DNA]</scope>
    <source>
        <strain evidence="4">WM2013NL</strain>
        <tissue evidence="4">Head and thorax</tissue>
    </source>
</reference>
<keyword evidence="1" id="KW-1133">Transmembrane helix</keyword>
<evidence type="ECO:0000259" key="2">
    <source>
        <dbReference type="Pfam" id="PF05090"/>
    </source>
</evidence>
<feature type="domain" description="HTTM" evidence="2">
    <location>
        <begin position="2"/>
        <end position="109"/>
    </location>
</feature>
<evidence type="ECO:0000256" key="1">
    <source>
        <dbReference type="SAM" id="Phobius"/>
    </source>
</evidence>
<organism evidence="4 5">
    <name type="scientific">Operophtera brumata</name>
    <name type="common">Winter moth</name>
    <name type="synonym">Phalaena brumata</name>
    <dbReference type="NCBI Taxonomy" id="104452"/>
    <lineage>
        <taxon>Eukaryota</taxon>
        <taxon>Metazoa</taxon>
        <taxon>Ecdysozoa</taxon>
        <taxon>Arthropoda</taxon>
        <taxon>Hexapoda</taxon>
        <taxon>Insecta</taxon>
        <taxon>Pterygota</taxon>
        <taxon>Neoptera</taxon>
        <taxon>Endopterygota</taxon>
        <taxon>Lepidoptera</taxon>
        <taxon>Glossata</taxon>
        <taxon>Ditrysia</taxon>
        <taxon>Geometroidea</taxon>
        <taxon>Geometridae</taxon>
        <taxon>Larentiinae</taxon>
        <taxon>Operophtera</taxon>
    </lineage>
</organism>
<dbReference type="Proteomes" id="UP000037510">
    <property type="component" value="Unassembled WGS sequence"/>
</dbReference>
<protein>
    <submittedName>
        <fullName evidence="4">Putative vitamin k-dependent gamma-carboxylase</fullName>
    </submittedName>
</protein>
<evidence type="ECO:0000259" key="3">
    <source>
        <dbReference type="Pfam" id="PF22777"/>
    </source>
</evidence>
<evidence type="ECO:0000313" key="4">
    <source>
        <dbReference type="EMBL" id="KOB79095.1"/>
    </source>
</evidence>
<proteinExistence type="predicted"/>
<gene>
    <name evidence="4" type="ORF">OBRU01_01144</name>
</gene>
<dbReference type="Pfam" id="PF22777">
    <property type="entry name" value="VKGC_lumenal_dom"/>
    <property type="match status" value="1"/>
</dbReference>
<dbReference type="InterPro" id="IPR053934">
    <property type="entry name" value="HTTM_dom"/>
</dbReference>
<evidence type="ECO:0000313" key="5">
    <source>
        <dbReference type="Proteomes" id="UP000037510"/>
    </source>
</evidence>
<dbReference type="EMBL" id="JTDY01000062">
    <property type="protein sequence ID" value="KOB79095.1"/>
    <property type="molecule type" value="Genomic_DNA"/>
</dbReference>
<sequence length="532" mass="63005">MLDAYLEPSKLKAEVPYWNYFILKYQFFILYFMAGLKKGTAEWLTGLFLTVPQIDYLVVHWFVFMFDLTVSIWMMCSSTRNVAMNLLNVLGMFPWVCLATMPLFYPFDWPKKISEKLVKIKSSICIRNPKLKSQECDCQINENEELYADYNGSLVNGKNIKNKDNLYDEIYGKVLEEINDNDQNTEESKEVTKETCKMADTNCKENKHTEKPPTAQEYRRQKITVYLIIFHVLTQAFLPYSHFITQGYNNWTNGLYGYSWDMMVHTWDTHAVIVKVVDNEKQKYFYVDPYIYSPNERWTRHGDMTQQYARCLRDNLMEDAERFKENNERVLSENISIYVDVWCSMNGRFTQRIFNPKVDLLEAEWGPFEKVTYLMPLLDEALDWRTDLESIKKEVHSWNNYSDVIFLADFPGYEQEKYISENLKNVTLTVLDGVVAYQPDVTKLHNGYSARLASGDHISVDNGIFHKVLNIGEKPAFYMYTFYNSTEVEEFREIPKLPVITELYIRFSRMFYFCYVMLQNLVQMFYCLSKCH</sequence>
<keyword evidence="1" id="KW-0812">Transmembrane</keyword>
<comment type="caution">
    <text evidence="4">The sequence shown here is derived from an EMBL/GenBank/DDBJ whole genome shotgun (WGS) entry which is preliminary data.</text>
</comment>
<dbReference type="AlphaFoldDB" id="A0A0L7LUG2"/>
<dbReference type="PANTHER" id="PTHR12639:SF6">
    <property type="entry name" value="VITAMIN K-DEPENDENT GAMMA-CARBOXYLASE"/>
    <property type="match status" value="1"/>
</dbReference>